<sequence>MNPETLIWDWNRGEIIDPISAEVVDRIYVNDIPFTNDDDKHNLNIVTLDNELHPLYLPYSLYIVLEKIMNIFVNLKQIYSIPYPIYLFENTIRYYLKKIRKTKEIKKILGKKIIAGLIYIALEENKVPIDMYSLCRTLEIDYSELRSAIIRIKKALGKNTTSFEDKTLRNITMYVQRLGLDPKIEADAIELYNKIRFVNRFTPRIVALAMLYISILKNKRSVKPLTTVVKIDKLKNIVKYICSNNNVCGEI</sequence>
<evidence type="ECO:0008006" key="2">
    <source>
        <dbReference type="Google" id="ProtNLM"/>
    </source>
</evidence>
<dbReference type="EMBL" id="DTCA01000127">
    <property type="protein sequence ID" value="HGM07596.1"/>
    <property type="molecule type" value="Genomic_DNA"/>
</dbReference>
<organism evidence="1">
    <name type="scientific">Ignisphaera aggregans</name>
    <dbReference type="NCBI Taxonomy" id="334771"/>
    <lineage>
        <taxon>Archaea</taxon>
        <taxon>Thermoproteota</taxon>
        <taxon>Thermoprotei</taxon>
        <taxon>Desulfurococcales</taxon>
        <taxon>Desulfurococcaceae</taxon>
        <taxon>Ignisphaera</taxon>
    </lineage>
</organism>
<protein>
    <recommendedName>
        <fullName evidence="2">Transcription initiation factor IIB family protein</fullName>
    </recommendedName>
</protein>
<reference evidence="1" key="1">
    <citation type="journal article" date="2020" name="mSystems">
        <title>Genome- and Community-Level Interaction Insights into Carbon Utilization and Element Cycling Functions of Hydrothermarchaeota in Hydrothermal Sediment.</title>
        <authorList>
            <person name="Zhou Z."/>
            <person name="Liu Y."/>
            <person name="Xu W."/>
            <person name="Pan J."/>
            <person name="Luo Z.H."/>
            <person name="Li M."/>
        </authorList>
    </citation>
    <scope>NUCLEOTIDE SEQUENCE [LARGE SCALE GENOMIC DNA]</scope>
    <source>
        <strain evidence="1">SpSt-658</strain>
    </source>
</reference>
<dbReference type="CDD" id="cd00043">
    <property type="entry name" value="CYCLIN_SF"/>
    <property type="match status" value="1"/>
</dbReference>
<proteinExistence type="predicted"/>
<accession>A0A7C4H566</accession>
<gene>
    <name evidence="1" type="ORF">ENU31_04220</name>
</gene>
<comment type="caution">
    <text evidence="1">The sequence shown here is derived from an EMBL/GenBank/DDBJ whole genome shotgun (WGS) entry which is preliminary data.</text>
</comment>
<name>A0A7C4H566_9CREN</name>
<evidence type="ECO:0000313" key="1">
    <source>
        <dbReference type="EMBL" id="HGM07596.1"/>
    </source>
</evidence>
<dbReference type="AlphaFoldDB" id="A0A7C4H566"/>